<keyword evidence="1" id="KW-0677">Repeat</keyword>
<accession>A0AAD7FBZ3</accession>
<gene>
    <name evidence="3" type="ORF">FB45DRAFT_340269</name>
</gene>
<dbReference type="SUPFAM" id="SSF52540">
    <property type="entry name" value="P-loop containing nucleoside triphosphate hydrolases"/>
    <property type="match status" value="1"/>
</dbReference>
<evidence type="ECO:0000256" key="1">
    <source>
        <dbReference type="ARBA" id="ARBA00022737"/>
    </source>
</evidence>
<dbReference type="InterPro" id="IPR027417">
    <property type="entry name" value="P-loop_NTPase"/>
</dbReference>
<sequence>MFHNNAGFHFSGGRFYSVAGDVNLQINTVAGAGHPEEPRTIQDRDSLDEGFDGDIQRRFAPHSTTSERYSTATIQAAADTFVRPCLEDMVHIATSNVNHIYQATGLDTLHRHAVVEAMYDSAESFPQPRCHPETRIEFLEDLLRRFDDPDTRVLWLHGPAGAGKSAIMQSLCQRLHDVGRLGGSYFFKRGHPNRSNGRFLFATLAYQLAIFERSLKFPISKGVEANPTLVSSSIATQLRQLIVEPCGLASGCGRRILLIDGLDECDGIPVQQEILRSVGDIVCAHHTLPIKIIIASRPEPDISEMFGNPCFGDLDTINIEQSFADVDIFLRREFARIHKEHHSTMSTIPLPWPSDDVLSHLVEQSSGYFIYADTVIKFVDDKYFRPTEQLEIIFNADSECDLSPFSPLDQLYRQILCQVPNRCRPRLFTILSLIFHPGWPEYLTICHIAQLLDLEASDIQLAMRGLHSVFAIDADSQRIILRHASFRDFLISKERSSDFYIGSVSHRLDSARAMLTTLSCKHSPPADHIVWMVARIWIDYITSLEPCDVLLPLIREVNFDFCFLKGFLADDGQLVNWLAKTRDCPKDLLELWERVYHARSYSLEHLLNRNVPEGQTQLRRLQAFTHFLSIFSSDHSDPPPDPRPKWVSCSRILMDISWPEMLASIWDLQFFDSNVQRRWWTDEVQLLDSDPQLWTSNPRWTSDVYRDVAVAHVRLFRKISDGEILLVPLMQTRFGETFSTPLSGCPPSNPDLLHELHQLSLNWTEVSALRLRRMLTVSNARCIMEWLQTSPTCPPDLVRRWELSVSASDDPDSDKTFTILPSPHLLLVTAGVETNS</sequence>
<dbReference type="Pfam" id="PF24883">
    <property type="entry name" value="NPHP3_N"/>
    <property type="match status" value="1"/>
</dbReference>
<proteinExistence type="predicted"/>
<dbReference type="PANTHER" id="PTHR10039:SF14">
    <property type="entry name" value="NACHT DOMAIN-CONTAINING PROTEIN"/>
    <property type="match status" value="1"/>
</dbReference>
<dbReference type="Proteomes" id="UP001221142">
    <property type="component" value="Unassembled WGS sequence"/>
</dbReference>
<evidence type="ECO:0000313" key="3">
    <source>
        <dbReference type="EMBL" id="KAJ7609905.1"/>
    </source>
</evidence>
<dbReference type="InterPro" id="IPR056884">
    <property type="entry name" value="NPHP3-like_N"/>
</dbReference>
<comment type="caution">
    <text evidence="3">The sequence shown here is derived from an EMBL/GenBank/DDBJ whole genome shotgun (WGS) entry which is preliminary data.</text>
</comment>
<evidence type="ECO:0000259" key="2">
    <source>
        <dbReference type="Pfam" id="PF24883"/>
    </source>
</evidence>
<dbReference type="Gene3D" id="3.40.50.300">
    <property type="entry name" value="P-loop containing nucleotide triphosphate hydrolases"/>
    <property type="match status" value="1"/>
</dbReference>
<name>A0AAD7FBZ3_9AGAR</name>
<dbReference type="EMBL" id="JARKIF010000037">
    <property type="protein sequence ID" value="KAJ7609905.1"/>
    <property type="molecule type" value="Genomic_DNA"/>
</dbReference>
<keyword evidence="4" id="KW-1185">Reference proteome</keyword>
<protein>
    <recommendedName>
        <fullName evidence="2">Nephrocystin 3-like N-terminal domain-containing protein</fullName>
    </recommendedName>
</protein>
<feature type="domain" description="Nephrocystin 3-like N-terminal" evidence="2">
    <location>
        <begin position="148"/>
        <end position="297"/>
    </location>
</feature>
<organism evidence="3 4">
    <name type="scientific">Roridomyces roridus</name>
    <dbReference type="NCBI Taxonomy" id="1738132"/>
    <lineage>
        <taxon>Eukaryota</taxon>
        <taxon>Fungi</taxon>
        <taxon>Dikarya</taxon>
        <taxon>Basidiomycota</taxon>
        <taxon>Agaricomycotina</taxon>
        <taxon>Agaricomycetes</taxon>
        <taxon>Agaricomycetidae</taxon>
        <taxon>Agaricales</taxon>
        <taxon>Marasmiineae</taxon>
        <taxon>Mycenaceae</taxon>
        <taxon>Roridomyces</taxon>
    </lineage>
</organism>
<evidence type="ECO:0000313" key="4">
    <source>
        <dbReference type="Proteomes" id="UP001221142"/>
    </source>
</evidence>
<dbReference type="PANTHER" id="PTHR10039">
    <property type="entry name" value="AMELOGENIN"/>
    <property type="match status" value="1"/>
</dbReference>
<reference evidence="3" key="1">
    <citation type="submission" date="2023-03" db="EMBL/GenBank/DDBJ databases">
        <title>Massive genome expansion in bonnet fungi (Mycena s.s.) driven by repeated elements and novel gene families across ecological guilds.</title>
        <authorList>
            <consortium name="Lawrence Berkeley National Laboratory"/>
            <person name="Harder C.B."/>
            <person name="Miyauchi S."/>
            <person name="Viragh M."/>
            <person name="Kuo A."/>
            <person name="Thoen E."/>
            <person name="Andreopoulos B."/>
            <person name="Lu D."/>
            <person name="Skrede I."/>
            <person name="Drula E."/>
            <person name="Henrissat B."/>
            <person name="Morin E."/>
            <person name="Kohler A."/>
            <person name="Barry K."/>
            <person name="LaButti K."/>
            <person name="Morin E."/>
            <person name="Salamov A."/>
            <person name="Lipzen A."/>
            <person name="Mereny Z."/>
            <person name="Hegedus B."/>
            <person name="Baldrian P."/>
            <person name="Stursova M."/>
            <person name="Weitz H."/>
            <person name="Taylor A."/>
            <person name="Grigoriev I.V."/>
            <person name="Nagy L.G."/>
            <person name="Martin F."/>
            <person name="Kauserud H."/>
        </authorList>
    </citation>
    <scope>NUCLEOTIDE SEQUENCE</scope>
    <source>
        <strain evidence="3">9284</strain>
    </source>
</reference>
<dbReference type="AlphaFoldDB" id="A0AAD7FBZ3"/>